<dbReference type="OrthoDB" id="4672515at2759"/>
<evidence type="ECO:0000313" key="4">
    <source>
        <dbReference type="Proteomes" id="UP000799291"/>
    </source>
</evidence>
<dbReference type="Gene3D" id="2.30.60.10">
    <property type="entry name" value="Cyanovirin-N"/>
    <property type="match status" value="1"/>
</dbReference>
<dbReference type="Proteomes" id="UP000799291">
    <property type="component" value="Unassembled WGS sequence"/>
</dbReference>
<accession>A0A6G1JEI4</accession>
<name>A0A6G1JEI4_9PLEO</name>
<dbReference type="InterPro" id="IPR036673">
    <property type="entry name" value="Cyanovirin-N_sf"/>
</dbReference>
<reference evidence="3" key="1">
    <citation type="journal article" date="2020" name="Stud. Mycol.">
        <title>101 Dothideomycetes genomes: a test case for predicting lifestyles and emergence of pathogens.</title>
        <authorList>
            <person name="Haridas S."/>
            <person name="Albert R."/>
            <person name="Binder M."/>
            <person name="Bloem J."/>
            <person name="Labutti K."/>
            <person name="Salamov A."/>
            <person name="Andreopoulos B."/>
            <person name="Baker S."/>
            <person name="Barry K."/>
            <person name="Bills G."/>
            <person name="Bluhm B."/>
            <person name="Cannon C."/>
            <person name="Castanera R."/>
            <person name="Culley D."/>
            <person name="Daum C."/>
            <person name="Ezra D."/>
            <person name="Gonzalez J."/>
            <person name="Henrissat B."/>
            <person name="Kuo A."/>
            <person name="Liang C."/>
            <person name="Lipzen A."/>
            <person name="Lutzoni F."/>
            <person name="Magnuson J."/>
            <person name="Mondo S."/>
            <person name="Nolan M."/>
            <person name="Ohm R."/>
            <person name="Pangilinan J."/>
            <person name="Park H.-J."/>
            <person name="Ramirez L."/>
            <person name="Alfaro M."/>
            <person name="Sun H."/>
            <person name="Tritt A."/>
            <person name="Yoshinaga Y."/>
            <person name="Zwiers L.-H."/>
            <person name="Turgeon B."/>
            <person name="Goodwin S."/>
            <person name="Spatafora J."/>
            <person name="Crous P."/>
            <person name="Grigoriev I."/>
        </authorList>
    </citation>
    <scope>NUCLEOTIDE SEQUENCE</scope>
    <source>
        <strain evidence="3">CBS 122367</strain>
    </source>
</reference>
<evidence type="ECO:0000259" key="2">
    <source>
        <dbReference type="Pfam" id="PF08881"/>
    </source>
</evidence>
<gene>
    <name evidence="3" type="ORF">K458DRAFT_400744</name>
</gene>
<dbReference type="SUPFAM" id="SSF51322">
    <property type="entry name" value="Cyanovirin-N"/>
    <property type="match status" value="1"/>
</dbReference>
<organism evidence="3 4">
    <name type="scientific">Lentithecium fluviatile CBS 122367</name>
    <dbReference type="NCBI Taxonomy" id="1168545"/>
    <lineage>
        <taxon>Eukaryota</taxon>
        <taxon>Fungi</taxon>
        <taxon>Dikarya</taxon>
        <taxon>Ascomycota</taxon>
        <taxon>Pezizomycotina</taxon>
        <taxon>Dothideomycetes</taxon>
        <taxon>Pleosporomycetidae</taxon>
        <taxon>Pleosporales</taxon>
        <taxon>Massarineae</taxon>
        <taxon>Lentitheciaceae</taxon>
        <taxon>Lentithecium</taxon>
    </lineage>
</organism>
<keyword evidence="1" id="KW-0732">Signal</keyword>
<dbReference type="EMBL" id="MU005573">
    <property type="protein sequence ID" value="KAF2688585.1"/>
    <property type="molecule type" value="Genomic_DNA"/>
</dbReference>
<keyword evidence="4" id="KW-1185">Reference proteome</keyword>
<sequence>MKFLSLLQTLLCLTSCTASPTKLPRATASTISSQCTNIRFQGQYGIGWLVGDCLTGSGTERITSGTYLWNKIGNIDGTLAWGSDAYGDTCYECKFLNGGLSLSLNCQCKPHTGTWNNSTLILEEHIAVYSGHILSDLGGPPTVPTIPSPYPFPSDSRYSWGGNSTCAGPYAYWCDGKRFNESCSGGDASSGPLPYCYRTNIINIPVDISAMTLSGGGAWELTAYEDEACTKKIAVLGKEDMDKCRIFSEDWSVKARAVRTRPLFNGDPN</sequence>
<feature type="domain" description="Cyanovirin-N" evidence="2">
    <location>
        <begin position="33"/>
        <end position="132"/>
    </location>
</feature>
<dbReference type="Pfam" id="PF08881">
    <property type="entry name" value="CVNH"/>
    <property type="match status" value="1"/>
</dbReference>
<protein>
    <submittedName>
        <fullName evidence="3">Cyanovirin-N</fullName>
    </submittedName>
</protein>
<dbReference type="AlphaFoldDB" id="A0A6G1JEI4"/>
<evidence type="ECO:0000313" key="3">
    <source>
        <dbReference type="EMBL" id="KAF2688585.1"/>
    </source>
</evidence>
<proteinExistence type="predicted"/>
<feature type="chain" id="PRO_5026070327" evidence="1">
    <location>
        <begin position="19"/>
        <end position="269"/>
    </location>
</feature>
<evidence type="ECO:0000256" key="1">
    <source>
        <dbReference type="SAM" id="SignalP"/>
    </source>
</evidence>
<dbReference type="InterPro" id="IPR011058">
    <property type="entry name" value="Cyanovirin-N"/>
</dbReference>
<feature type="signal peptide" evidence="1">
    <location>
        <begin position="1"/>
        <end position="18"/>
    </location>
</feature>